<organism evidence="3 4">
    <name type="scientific">Candidatus Lumbricidiphila eiseniae</name>
    <dbReference type="NCBI Taxonomy" id="1969409"/>
    <lineage>
        <taxon>Bacteria</taxon>
        <taxon>Bacillati</taxon>
        <taxon>Actinomycetota</taxon>
        <taxon>Actinomycetes</taxon>
        <taxon>Micrococcales</taxon>
        <taxon>Microbacteriaceae</taxon>
        <taxon>Candidatus Lumbricidiphila</taxon>
    </lineage>
</organism>
<reference evidence="4" key="1">
    <citation type="submission" date="2017-03" db="EMBL/GenBank/DDBJ databases">
        <authorList>
            <person name="Lund M.B."/>
        </authorList>
    </citation>
    <scope>NUCLEOTIDE SEQUENCE [LARGE SCALE GENOMIC DNA]</scope>
</reference>
<evidence type="ECO:0000313" key="4">
    <source>
        <dbReference type="Proteomes" id="UP000219994"/>
    </source>
</evidence>
<evidence type="ECO:0000256" key="1">
    <source>
        <dbReference type="ARBA" id="ARBA00038310"/>
    </source>
</evidence>
<dbReference type="InterPro" id="IPR052350">
    <property type="entry name" value="Metallo-dep_Lactonases"/>
</dbReference>
<comment type="caution">
    <text evidence="3">The sequence shown here is derived from an EMBL/GenBank/DDBJ whole genome shotgun (WGS) entry which is preliminary data.</text>
</comment>
<dbReference type="Proteomes" id="UP000219994">
    <property type="component" value="Unassembled WGS sequence"/>
</dbReference>
<dbReference type="EMBL" id="NAEP01000046">
    <property type="protein sequence ID" value="PDQ34728.1"/>
    <property type="molecule type" value="Genomic_DNA"/>
</dbReference>
<dbReference type="SUPFAM" id="SSF51556">
    <property type="entry name" value="Metallo-dependent hydrolases"/>
    <property type="match status" value="1"/>
</dbReference>
<dbReference type="InterPro" id="IPR032466">
    <property type="entry name" value="Metal_Hydrolase"/>
</dbReference>
<proteinExistence type="inferred from homology"/>
<accession>A0A2A6FPY2</accession>
<feature type="domain" description="Amidohydrolase-related" evidence="2">
    <location>
        <begin position="7"/>
        <end position="253"/>
    </location>
</feature>
<dbReference type="PANTHER" id="PTHR43569:SF1">
    <property type="entry name" value="BLL3371 PROTEIN"/>
    <property type="match status" value="1"/>
</dbReference>
<protein>
    <recommendedName>
        <fullName evidence="2">Amidohydrolase-related domain-containing protein</fullName>
    </recommendedName>
</protein>
<evidence type="ECO:0000313" key="3">
    <source>
        <dbReference type="EMBL" id="PDQ34728.1"/>
    </source>
</evidence>
<evidence type="ECO:0000259" key="2">
    <source>
        <dbReference type="Pfam" id="PF04909"/>
    </source>
</evidence>
<gene>
    <name evidence="3" type="ORF">B5766_09700</name>
</gene>
<sequence length="292" mass="31947">MTLSVLDTHVHVWDPTRLDYPWLTGSAALNHSFLPPAIDRAQGQTERMVFVEASCTTPLRELSWVTSWGDTWPELTGVVANIDLQDASARAKLLDTYAAHQRVVGVRHNIQSHPDEVFIDPLFRQGLRDIAHSGLTFDACVNRNQLPLLTALLAEIPDLRVVVDHLGKPNVDEGITSESGRAWAKEITRLSALPNVFIKVSGLAGEASTPQLLRARADAFIAHAVAAFGTTRSMIGSDWPVSALSGAGGTFADWISQVQRATGSTDAEWEELSYRTGAVFYRLDESSQTMSQ</sequence>
<dbReference type="Pfam" id="PF04909">
    <property type="entry name" value="Amidohydro_2"/>
    <property type="match status" value="1"/>
</dbReference>
<comment type="similarity">
    <text evidence="1">Belongs to the metallo-dependent hydrolases superfamily.</text>
</comment>
<dbReference type="InterPro" id="IPR006680">
    <property type="entry name" value="Amidohydro-rel"/>
</dbReference>
<dbReference type="PANTHER" id="PTHR43569">
    <property type="entry name" value="AMIDOHYDROLASE"/>
    <property type="match status" value="1"/>
</dbReference>
<name>A0A2A6FPY2_9MICO</name>
<dbReference type="AlphaFoldDB" id="A0A2A6FPY2"/>
<dbReference type="GO" id="GO:0016787">
    <property type="term" value="F:hydrolase activity"/>
    <property type="evidence" value="ECO:0007669"/>
    <property type="project" value="InterPro"/>
</dbReference>
<dbReference type="Gene3D" id="3.20.20.140">
    <property type="entry name" value="Metal-dependent hydrolases"/>
    <property type="match status" value="1"/>
</dbReference>